<gene>
    <name evidence="3" type="ORF">SAMN05444159_5448</name>
</gene>
<protein>
    <recommendedName>
        <fullName evidence="5">Secreted protein</fullName>
    </recommendedName>
</protein>
<organism evidence="3 4">
    <name type="scientific">Bradyrhizobium lablabi</name>
    <dbReference type="NCBI Taxonomy" id="722472"/>
    <lineage>
        <taxon>Bacteria</taxon>
        <taxon>Pseudomonadati</taxon>
        <taxon>Pseudomonadota</taxon>
        <taxon>Alphaproteobacteria</taxon>
        <taxon>Hyphomicrobiales</taxon>
        <taxon>Nitrobacteraceae</taxon>
        <taxon>Bradyrhizobium</taxon>
    </lineage>
</organism>
<dbReference type="Proteomes" id="UP000189935">
    <property type="component" value="Chromosome I"/>
</dbReference>
<evidence type="ECO:0000313" key="3">
    <source>
        <dbReference type="EMBL" id="SHL25858.1"/>
    </source>
</evidence>
<feature type="region of interest" description="Disordered" evidence="1">
    <location>
        <begin position="38"/>
        <end position="57"/>
    </location>
</feature>
<evidence type="ECO:0000256" key="1">
    <source>
        <dbReference type="SAM" id="MobiDB-lite"/>
    </source>
</evidence>
<reference evidence="3 4" key="1">
    <citation type="submission" date="2016-11" db="EMBL/GenBank/DDBJ databases">
        <authorList>
            <person name="Jaros S."/>
            <person name="Januszkiewicz K."/>
            <person name="Wedrychowicz H."/>
        </authorList>
    </citation>
    <scope>NUCLEOTIDE SEQUENCE [LARGE SCALE GENOMIC DNA]</scope>
    <source>
        <strain evidence="3 4">GAS499</strain>
    </source>
</reference>
<dbReference type="AlphaFoldDB" id="A0A1M6Z5W4"/>
<sequence length="69" mass="7369">MKKLIAAARLSAAAAATAANSFYHVTLLHHGGGPKGQPFFCGNHRPSSSRSRGPFRPCRRPEIAAIAFH</sequence>
<feature type="chain" id="PRO_5012387223" description="Secreted protein" evidence="2">
    <location>
        <begin position="19"/>
        <end position="69"/>
    </location>
</feature>
<evidence type="ECO:0000313" key="4">
    <source>
        <dbReference type="Proteomes" id="UP000189935"/>
    </source>
</evidence>
<feature type="signal peptide" evidence="2">
    <location>
        <begin position="1"/>
        <end position="18"/>
    </location>
</feature>
<feature type="compositionally biased region" description="Low complexity" evidence="1">
    <location>
        <begin position="45"/>
        <end position="56"/>
    </location>
</feature>
<name>A0A1M6Z5W4_9BRAD</name>
<dbReference type="EMBL" id="LT670844">
    <property type="protein sequence ID" value="SHL25858.1"/>
    <property type="molecule type" value="Genomic_DNA"/>
</dbReference>
<proteinExistence type="predicted"/>
<evidence type="ECO:0008006" key="5">
    <source>
        <dbReference type="Google" id="ProtNLM"/>
    </source>
</evidence>
<accession>A0A1M6Z5W4</accession>
<evidence type="ECO:0000256" key="2">
    <source>
        <dbReference type="SAM" id="SignalP"/>
    </source>
</evidence>
<keyword evidence="2" id="KW-0732">Signal</keyword>